<feature type="transmembrane region" description="Helical" evidence="1">
    <location>
        <begin position="81"/>
        <end position="98"/>
    </location>
</feature>
<evidence type="ECO:0000313" key="3">
    <source>
        <dbReference type="Proteomes" id="UP001235712"/>
    </source>
</evidence>
<evidence type="ECO:0000313" key="2">
    <source>
        <dbReference type="EMBL" id="MDP9831105.1"/>
    </source>
</evidence>
<proteinExistence type="predicted"/>
<feature type="transmembrane region" description="Helical" evidence="1">
    <location>
        <begin position="170"/>
        <end position="187"/>
    </location>
</feature>
<reference evidence="2 3" key="1">
    <citation type="submission" date="2023-07" db="EMBL/GenBank/DDBJ databases">
        <title>Sequencing the genomes of 1000 actinobacteria strains.</title>
        <authorList>
            <person name="Klenk H.-P."/>
        </authorList>
    </citation>
    <scope>NUCLEOTIDE SEQUENCE [LARGE SCALE GENOMIC DNA]</scope>
    <source>
        <strain evidence="2 3">DSM 44388</strain>
    </source>
</reference>
<comment type="caution">
    <text evidence="2">The sequence shown here is derived from an EMBL/GenBank/DDBJ whole genome shotgun (WGS) entry which is preliminary data.</text>
</comment>
<feature type="transmembrane region" description="Helical" evidence="1">
    <location>
        <begin position="43"/>
        <end position="61"/>
    </location>
</feature>
<gene>
    <name evidence="2" type="ORF">J2S57_006854</name>
</gene>
<name>A0ABT9PG21_9ACTN</name>
<dbReference type="Proteomes" id="UP001235712">
    <property type="component" value="Unassembled WGS sequence"/>
</dbReference>
<dbReference type="EMBL" id="JAUSQZ010000001">
    <property type="protein sequence ID" value="MDP9831105.1"/>
    <property type="molecule type" value="Genomic_DNA"/>
</dbReference>
<keyword evidence="1" id="KW-1133">Transmembrane helix</keyword>
<feature type="transmembrane region" description="Helical" evidence="1">
    <location>
        <begin position="110"/>
        <end position="128"/>
    </location>
</feature>
<keyword evidence="1" id="KW-0812">Transmembrane</keyword>
<protein>
    <submittedName>
        <fullName evidence="2">DMSO/TMAO reductase YedYZ heme-binding membrane subunit</fullName>
    </submittedName>
</protein>
<accession>A0ABT9PG21</accession>
<feature type="transmembrane region" description="Helical" evidence="1">
    <location>
        <begin position="12"/>
        <end position="31"/>
    </location>
</feature>
<evidence type="ECO:0000256" key="1">
    <source>
        <dbReference type="SAM" id="Phobius"/>
    </source>
</evidence>
<organism evidence="2 3">
    <name type="scientific">Kineosporia succinea</name>
    <dbReference type="NCBI Taxonomy" id="84632"/>
    <lineage>
        <taxon>Bacteria</taxon>
        <taxon>Bacillati</taxon>
        <taxon>Actinomycetota</taxon>
        <taxon>Actinomycetes</taxon>
        <taxon>Kineosporiales</taxon>
        <taxon>Kineosporiaceae</taxon>
        <taxon>Kineosporia</taxon>
    </lineage>
</organism>
<sequence>MNGLALHLRARHTPAAAGLAIGVTGLVWLGWNAFSDAGRIGEKVASVTVALACAIVSVTLARYDESLEESGARPWSRVRGLHLLTAFVLLSCLFTAFAATPVDFGPADFLVRDTAGLLGLAAFGAAALGPSRAWFGPVLISVVGAVWGGATDSHVLQVLTWMTQPADTTAASVTAAVLALSGTVAHMRGRVFAQTRE</sequence>
<dbReference type="RefSeq" id="WP_307250552.1">
    <property type="nucleotide sequence ID" value="NZ_JAUSQZ010000001.1"/>
</dbReference>
<feature type="transmembrane region" description="Helical" evidence="1">
    <location>
        <begin position="133"/>
        <end position="150"/>
    </location>
</feature>
<keyword evidence="1" id="KW-0472">Membrane</keyword>
<keyword evidence="3" id="KW-1185">Reference proteome</keyword>